<evidence type="ECO:0000313" key="3">
    <source>
        <dbReference type="Proteomes" id="UP001497602"/>
    </source>
</evidence>
<dbReference type="EMBL" id="CAXJRC010000003">
    <property type="protein sequence ID" value="CAL2105006.1"/>
    <property type="molecule type" value="Genomic_DNA"/>
</dbReference>
<dbReference type="RefSeq" id="WP_348736764.1">
    <property type="nucleotide sequence ID" value="NZ_CAXJRC010000003.1"/>
</dbReference>
<evidence type="ECO:0000256" key="1">
    <source>
        <dbReference type="SAM" id="MobiDB-lite"/>
    </source>
</evidence>
<gene>
    <name evidence="2" type="ORF">T190115A13A_120001</name>
</gene>
<proteinExistence type="predicted"/>
<keyword evidence="3" id="KW-1185">Reference proteome</keyword>
<evidence type="ECO:0000313" key="2">
    <source>
        <dbReference type="EMBL" id="CAL2105006.1"/>
    </source>
</evidence>
<dbReference type="Proteomes" id="UP001497602">
    <property type="component" value="Unassembled WGS sequence"/>
</dbReference>
<accession>A0ABM9PHC9</accession>
<sequence length="264" mass="29784">MKTNTPLLEKFKKGDVIQYVNNVLEIVSEERAATMKIVPQRTQLQSTMSILNANWQVNRGSELTPQIAQLDRERDSLFLGLKMTVDAWAAHHFEETKKEAAFLISDLITSYGDKIQLMRYQQETATLNAIINDLETKLPLQVSLLALNTWVIKLKEVNTIFNAKYIERAKAISLDQDESITALRIQVLAEYKALKNIMEARSTIAVEDKTDTVETFTLVVNELNVLTDQYNNAVTRNATSISKNEVPNTDTATESNTNGGDEEE</sequence>
<feature type="region of interest" description="Disordered" evidence="1">
    <location>
        <begin position="238"/>
        <end position="264"/>
    </location>
</feature>
<organism evidence="2 3">
    <name type="scientific">Tenacibaculum vairaonense</name>
    <dbReference type="NCBI Taxonomy" id="3137860"/>
    <lineage>
        <taxon>Bacteria</taxon>
        <taxon>Pseudomonadati</taxon>
        <taxon>Bacteroidota</taxon>
        <taxon>Flavobacteriia</taxon>
        <taxon>Flavobacteriales</taxon>
        <taxon>Flavobacteriaceae</taxon>
        <taxon>Tenacibaculum</taxon>
    </lineage>
</organism>
<dbReference type="InterPro" id="IPR046228">
    <property type="entry name" value="DUF6261"/>
</dbReference>
<protein>
    <submittedName>
        <fullName evidence="2">Uncharacterized protein</fullName>
    </submittedName>
</protein>
<reference evidence="2 3" key="1">
    <citation type="submission" date="2024-05" db="EMBL/GenBank/DDBJ databases">
        <authorList>
            <person name="Duchaud E."/>
        </authorList>
    </citation>
    <scope>NUCLEOTIDE SEQUENCE [LARGE SCALE GENOMIC DNA]</scope>
    <source>
        <strain evidence="2">Ena-SAMPLE-TAB-13-05-2024-13:56:06:370-140305</strain>
    </source>
</reference>
<dbReference type="Pfam" id="PF19775">
    <property type="entry name" value="DUF6261"/>
    <property type="match status" value="1"/>
</dbReference>
<comment type="caution">
    <text evidence="2">The sequence shown here is derived from an EMBL/GenBank/DDBJ whole genome shotgun (WGS) entry which is preliminary data.</text>
</comment>
<name>A0ABM9PHC9_9FLAO</name>